<dbReference type="Pfam" id="PF04672">
    <property type="entry name" value="Methyltransf_19"/>
    <property type="match status" value="1"/>
</dbReference>
<dbReference type="InterPro" id="IPR006764">
    <property type="entry name" value="SAM_dep_MeTrfase_SAV2177_type"/>
</dbReference>
<dbReference type="GO" id="GO:0008168">
    <property type="term" value="F:methyltransferase activity"/>
    <property type="evidence" value="ECO:0007669"/>
    <property type="project" value="UniProtKB-KW"/>
</dbReference>
<dbReference type="Proteomes" id="UP001596496">
    <property type="component" value="Unassembled WGS sequence"/>
</dbReference>
<accession>A0ABW2NWT3</accession>
<proteinExistence type="predicted"/>
<dbReference type="SUPFAM" id="SSF53335">
    <property type="entry name" value="S-adenosyl-L-methionine-dependent methyltransferases"/>
    <property type="match status" value="1"/>
</dbReference>
<dbReference type="Gene3D" id="3.40.50.150">
    <property type="entry name" value="Vaccinia Virus protein VP39"/>
    <property type="match status" value="1"/>
</dbReference>
<protein>
    <submittedName>
        <fullName evidence="1">SAM-dependent methyltransferase</fullName>
        <ecNumber evidence="1">2.1.1.-</ecNumber>
    </submittedName>
</protein>
<dbReference type="EC" id="2.1.1.-" evidence="1"/>
<dbReference type="EMBL" id="JBHTCG010000001">
    <property type="protein sequence ID" value="MFC7380605.1"/>
    <property type="molecule type" value="Genomic_DNA"/>
</dbReference>
<sequence length="263" mass="29030">MDSAPLNAAFDPITPNVGRMYDYYLGGKDNYASDREAAERVIGVFPRTRELAVANRRFLRRAVEYAAAEVGIGQFLDIGSGLPTQENVHEVAQRVLPAARVAYVDLEPIVLSHGEALLATDEQTIMVAGDLRRPEKIVADPVLREHLDFDRPMAVLLVFVLHFIRDEEDPRGIVRALMDAVVPGSVLVLSHAEADRRLMPGTSVYDRASSPAVLRSQEEIEAFFDGLKLVEPGLTRLGSWRPDSPLYRGDDDLPAFCGVAHRG</sequence>
<evidence type="ECO:0000313" key="2">
    <source>
        <dbReference type="Proteomes" id="UP001596496"/>
    </source>
</evidence>
<dbReference type="GO" id="GO:0032259">
    <property type="term" value="P:methylation"/>
    <property type="evidence" value="ECO:0007669"/>
    <property type="project" value="UniProtKB-KW"/>
</dbReference>
<keyword evidence="1" id="KW-0808">Transferase</keyword>
<keyword evidence="2" id="KW-1185">Reference proteome</keyword>
<gene>
    <name evidence="1" type="ORF">ACFQSB_00225</name>
</gene>
<dbReference type="PIRSF" id="PIRSF017393">
    <property type="entry name" value="MTase_SAV2177"/>
    <property type="match status" value="1"/>
</dbReference>
<organism evidence="1 2">
    <name type="scientific">Sphaerisporangium rhizosphaerae</name>
    <dbReference type="NCBI Taxonomy" id="2269375"/>
    <lineage>
        <taxon>Bacteria</taxon>
        <taxon>Bacillati</taxon>
        <taxon>Actinomycetota</taxon>
        <taxon>Actinomycetes</taxon>
        <taxon>Streptosporangiales</taxon>
        <taxon>Streptosporangiaceae</taxon>
        <taxon>Sphaerisporangium</taxon>
    </lineage>
</organism>
<dbReference type="InterPro" id="IPR029063">
    <property type="entry name" value="SAM-dependent_MTases_sf"/>
</dbReference>
<comment type="caution">
    <text evidence="1">The sequence shown here is derived from an EMBL/GenBank/DDBJ whole genome shotgun (WGS) entry which is preliminary data.</text>
</comment>
<dbReference type="RefSeq" id="WP_380823639.1">
    <property type="nucleotide sequence ID" value="NZ_JBHTCG010000001.1"/>
</dbReference>
<name>A0ABW2NWT3_9ACTN</name>
<reference evidence="2" key="1">
    <citation type="journal article" date="2019" name="Int. J. Syst. Evol. Microbiol.">
        <title>The Global Catalogue of Microorganisms (GCM) 10K type strain sequencing project: providing services to taxonomists for standard genome sequencing and annotation.</title>
        <authorList>
            <consortium name="The Broad Institute Genomics Platform"/>
            <consortium name="The Broad Institute Genome Sequencing Center for Infectious Disease"/>
            <person name="Wu L."/>
            <person name="Ma J."/>
        </authorList>
    </citation>
    <scope>NUCLEOTIDE SEQUENCE [LARGE SCALE GENOMIC DNA]</scope>
    <source>
        <strain evidence="2">CECT 7649</strain>
    </source>
</reference>
<evidence type="ECO:0000313" key="1">
    <source>
        <dbReference type="EMBL" id="MFC7380605.1"/>
    </source>
</evidence>
<keyword evidence="1" id="KW-0489">Methyltransferase</keyword>